<dbReference type="STRING" id="708187.A0A1Q8RBS3"/>
<dbReference type="PROSITE" id="PS50011">
    <property type="entry name" value="PROTEIN_KINASE_DOM"/>
    <property type="match status" value="1"/>
</dbReference>
<dbReference type="GO" id="GO:0004674">
    <property type="term" value="F:protein serine/threonine kinase activity"/>
    <property type="evidence" value="ECO:0007669"/>
    <property type="project" value="UniProtKB-KW"/>
</dbReference>
<keyword evidence="3 7" id="KW-0547">Nucleotide-binding</keyword>
<dbReference type="Gene3D" id="3.30.200.20">
    <property type="entry name" value="Phosphorylase Kinase, domain 1"/>
    <property type="match status" value="1"/>
</dbReference>
<keyword evidence="2" id="KW-0808">Transferase</keyword>
<evidence type="ECO:0000256" key="4">
    <source>
        <dbReference type="ARBA" id="ARBA00022777"/>
    </source>
</evidence>
<dbReference type="EMBL" id="MPGH01000240">
    <property type="protein sequence ID" value="OLN81856.1"/>
    <property type="molecule type" value="Genomic_DNA"/>
</dbReference>
<sequence>MSTIQQLKNFIRHGKQARVANNDEPAAKQQSPPNKAPVGVSEPAFAAGAPAQAVPEAYSVAGDGQNRAAQAGHVAAHAVEPNQHKTSKASKNIDNTHLAKLIAEENESKSKFPKYPGLERWELVEKMGDGAFSNVYRARDTSGQYPGECAIKVVRKYEMNSMQRANILKEVQIMRQLDHPNIIKLVDFSESRQYYYIILELAPGGELFHQIVRLTYFSEDLSRHVIVQVAKALEYLHEEKGVVHRDIKPENILFSPIPFVPSKKPQPKQPGDEDKVDEGEFIKGVGAGGIGQIKIADFGLSKIVWDNQTMTPCGTVGYTAPEIVKDERYSKSVDMWALGCVLYTLLCGFPPFYDESIEVLTEKVAKGQYTFLSPWWDDISKSAQDLISHLLTVDPEKRYTITEFLAHPWIKGSGPTPREEKKTQPDMLRAFDASRIVDGDRRYDFRSPGAVNLREVFDVGYAVHRQEEEAKRRKQVGAKGGVPARFLNNLNEDDEDEDQVMADTKEAEYVHKPSQATQALEQSMRNAQIRDQQEQQRGRERERHVQQSNEKGYGQHSAAITAAARQQVRERNRQKGAFELNLDGATLLGRRNKHPMAAQAGGA</sequence>
<dbReference type="GO" id="GO:0005524">
    <property type="term" value="F:ATP binding"/>
    <property type="evidence" value="ECO:0007669"/>
    <property type="project" value="UniProtKB-KW"/>
</dbReference>
<feature type="compositionally biased region" description="Polar residues" evidence="9">
    <location>
        <begin position="514"/>
        <end position="524"/>
    </location>
</feature>
<comment type="caution">
    <text evidence="11">The sequence shown here is derived from an EMBL/GenBank/DDBJ whole genome shotgun (WGS) entry which is preliminary data.</text>
</comment>
<dbReference type="Pfam" id="PF00069">
    <property type="entry name" value="Pkinase"/>
    <property type="match status" value="1"/>
</dbReference>
<accession>A0A1Q8RBS3</accession>
<keyword evidence="5 7" id="KW-0067">ATP-binding</keyword>
<dbReference type="SMART" id="SM00220">
    <property type="entry name" value="S_TKc"/>
    <property type="match status" value="1"/>
</dbReference>
<keyword evidence="1" id="KW-0723">Serine/threonine-protein kinase</keyword>
<evidence type="ECO:0000256" key="9">
    <source>
        <dbReference type="SAM" id="MobiDB-lite"/>
    </source>
</evidence>
<evidence type="ECO:0000256" key="5">
    <source>
        <dbReference type="ARBA" id="ARBA00022840"/>
    </source>
</evidence>
<dbReference type="PROSITE" id="PS00108">
    <property type="entry name" value="PROTEIN_KINASE_ST"/>
    <property type="match status" value="1"/>
</dbReference>
<evidence type="ECO:0000256" key="7">
    <source>
        <dbReference type="PIRSR" id="PIRSR630616-2"/>
    </source>
</evidence>
<dbReference type="CDD" id="cd14096">
    <property type="entry name" value="STKc_RCK1-like"/>
    <property type="match status" value="1"/>
</dbReference>
<dbReference type="PANTHER" id="PTHR24350">
    <property type="entry name" value="SERINE/THREONINE-PROTEIN KINASE IAL-RELATED"/>
    <property type="match status" value="1"/>
</dbReference>
<feature type="region of interest" description="Disordered" evidence="9">
    <location>
        <begin position="509"/>
        <end position="577"/>
    </location>
</feature>
<dbReference type="OrthoDB" id="1738954at2759"/>
<dbReference type="Gene3D" id="1.10.510.10">
    <property type="entry name" value="Transferase(Phosphotransferase) domain 1"/>
    <property type="match status" value="1"/>
</dbReference>
<evidence type="ECO:0000259" key="10">
    <source>
        <dbReference type="PROSITE" id="PS50011"/>
    </source>
</evidence>
<feature type="binding site" evidence="7">
    <location>
        <position position="297"/>
    </location>
    <ligand>
        <name>ATP</name>
        <dbReference type="ChEBI" id="CHEBI:30616"/>
    </ligand>
</feature>
<organism evidence="11 12">
    <name type="scientific">Colletotrichum chlorophyti</name>
    <dbReference type="NCBI Taxonomy" id="708187"/>
    <lineage>
        <taxon>Eukaryota</taxon>
        <taxon>Fungi</taxon>
        <taxon>Dikarya</taxon>
        <taxon>Ascomycota</taxon>
        <taxon>Pezizomycotina</taxon>
        <taxon>Sordariomycetes</taxon>
        <taxon>Hypocreomycetidae</taxon>
        <taxon>Glomerellales</taxon>
        <taxon>Glomerellaceae</taxon>
        <taxon>Colletotrichum</taxon>
    </lineage>
</organism>
<evidence type="ECO:0000256" key="1">
    <source>
        <dbReference type="ARBA" id="ARBA00022527"/>
    </source>
</evidence>
<feature type="binding site" evidence="7">
    <location>
        <begin position="250"/>
        <end position="251"/>
    </location>
    <ligand>
        <name>ATP</name>
        <dbReference type="ChEBI" id="CHEBI:30616"/>
    </ligand>
</feature>
<evidence type="ECO:0000256" key="8">
    <source>
        <dbReference type="PIRSR" id="PIRSR630616-3"/>
    </source>
</evidence>
<keyword evidence="4 11" id="KW-0418">Kinase</keyword>
<feature type="cross-link" description="Glycyl lysine isopeptide (Lys-Gly) (interchain with G-Cter in SUMO2)" evidence="8">
    <location>
        <position position="248"/>
    </location>
</feature>
<dbReference type="InterPro" id="IPR008271">
    <property type="entry name" value="Ser/Thr_kinase_AS"/>
</dbReference>
<evidence type="ECO:0000313" key="11">
    <source>
        <dbReference type="EMBL" id="OLN81856.1"/>
    </source>
</evidence>
<feature type="domain" description="Protein kinase" evidence="10">
    <location>
        <begin position="121"/>
        <end position="410"/>
    </location>
</feature>
<evidence type="ECO:0000313" key="12">
    <source>
        <dbReference type="Proteomes" id="UP000186583"/>
    </source>
</evidence>
<name>A0A1Q8RBS3_9PEZI</name>
<feature type="binding site" evidence="7">
    <location>
        <position position="152"/>
    </location>
    <ligand>
        <name>ATP</name>
        <dbReference type="ChEBI" id="CHEBI:30616"/>
    </ligand>
</feature>
<feature type="binding site" evidence="7">
    <location>
        <begin position="200"/>
        <end position="202"/>
    </location>
    <ligand>
        <name>ATP</name>
        <dbReference type="ChEBI" id="CHEBI:30616"/>
    </ligand>
</feature>
<evidence type="ECO:0000256" key="2">
    <source>
        <dbReference type="ARBA" id="ARBA00022679"/>
    </source>
</evidence>
<dbReference type="InterPro" id="IPR000719">
    <property type="entry name" value="Prot_kinase_dom"/>
</dbReference>
<proteinExistence type="predicted"/>
<evidence type="ECO:0000256" key="3">
    <source>
        <dbReference type="ARBA" id="ARBA00022741"/>
    </source>
</evidence>
<dbReference type="SUPFAM" id="SSF56112">
    <property type="entry name" value="Protein kinase-like (PK-like)"/>
    <property type="match status" value="1"/>
</dbReference>
<dbReference type="Proteomes" id="UP000186583">
    <property type="component" value="Unassembled WGS sequence"/>
</dbReference>
<keyword evidence="12" id="KW-1185">Reference proteome</keyword>
<feature type="region of interest" description="Disordered" evidence="9">
    <location>
        <begin position="11"/>
        <end position="44"/>
    </location>
</feature>
<dbReference type="AlphaFoldDB" id="A0A1Q8RBS3"/>
<gene>
    <name evidence="11" type="ORF">CCHL11_07005</name>
</gene>
<evidence type="ECO:0000256" key="6">
    <source>
        <dbReference type="PIRSR" id="PIRSR630616-1"/>
    </source>
</evidence>
<dbReference type="FunFam" id="3.30.200.20:FF:000042">
    <property type="entry name" value="Aurora kinase A"/>
    <property type="match status" value="1"/>
</dbReference>
<reference evidence="11 12" key="1">
    <citation type="submission" date="2016-11" db="EMBL/GenBank/DDBJ databases">
        <title>Draft Genome Assembly of Colletotrichum chlorophyti a pathogen of herbaceous plants.</title>
        <authorList>
            <person name="Gan P."/>
            <person name="Narusaka M."/>
            <person name="Tsushima A."/>
            <person name="Narusaka Y."/>
            <person name="Takano Y."/>
            <person name="Shirasu K."/>
        </authorList>
    </citation>
    <scope>NUCLEOTIDE SEQUENCE [LARGE SCALE GENOMIC DNA]</scope>
    <source>
        <strain evidence="11 12">NTL11</strain>
    </source>
</reference>
<dbReference type="InterPro" id="IPR030616">
    <property type="entry name" value="Aur-like"/>
</dbReference>
<feature type="compositionally biased region" description="Basic and acidic residues" evidence="9">
    <location>
        <begin position="531"/>
        <end position="545"/>
    </location>
</feature>
<dbReference type="InterPro" id="IPR011009">
    <property type="entry name" value="Kinase-like_dom_sf"/>
</dbReference>
<protein>
    <submittedName>
        <fullName evidence="11">Serine/threonine-protein kinase srk1</fullName>
    </submittedName>
</protein>
<feature type="active site" description="Proton acceptor" evidence="6">
    <location>
        <position position="246"/>
    </location>
</feature>